<feature type="transmembrane region" description="Helical" evidence="9">
    <location>
        <begin position="3792"/>
        <end position="3815"/>
    </location>
</feature>
<keyword evidence="4" id="KW-0964">Secreted</keyword>
<evidence type="ECO:0000256" key="9">
    <source>
        <dbReference type="SAM" id="Phobius"/>
    </source>
</evidence>
<feature type="region of interest" description="Disordered" evidence="8">
    <location>
        <begin position="2222"/>
        <end position="2242"/>
    </location>
</feature>
<gene>
    <name evidence="11" type="ORF">M9Y10_033471</name>
</gene>
<feature type="signal peptide" evidence="10">
    <location>
        <begin position="1"/>
        <end position="17"/>
    </location>
</feature>
<evidence type="ECO:0000313" key="12">
    <source>
        <dbReference type="Proteomes" id="UP001470230"/>
    </source>
</evidence>
<dbReference type="Gene3D" id="2.60.120.260">
    <property type="entry name" value="Galactose-binding domain-like"/>
    <property type="match status" value="6"/>
</dbReference>
<keyword evidence="6 9" id="KW-0472">Membrane</keyword>
<keyword evidence="9" id="KW-0812">Transmembrane</keyword>
<name>A0ABR2KE71_9EUKA</name>
<evidence type="ECO:0000256" key="8">
    <source>
        <dbReference type="SAM" id="MobiDB-lite"/>
    </source>
</evidence>
<feature type="region of interest" description="Disordered" evidence="8">
    <location>
        <begin position="1114"/>
        <end position="1134"/>
    </location>
</feature>
<evidence type="ECO:0000256" key="2">
    <source>
        <dbReference type="ARBA" id="ARBA00004442"/>
    </source>
</evidence>
<proteinExistence type="predicted"/>
<evidence type="ECO:0000256" key="7">
    <source>
        <dbReference type="ARBA" id="ARBA00023237"/>
    </source>
</evidence>
<organism evidence="11 12">
    <name type="scientific">Tritrichomonas musculus</name>
    <dbReference type="NCBI Taxonomy" id="1915356"/>
    <lineage>
        <taxon>Eukaryota</taxon>
        <taxon>Metamonada</taxon>
        <taxon>Parabasalia</taxon>
        <taxon>Tritrichomonadida</taxon>
        <taxon>Tritrichomonadidae</taxon>
        <taxon>Tritrichomonas</taxon>
    </lineage>
</organism>
<evidence type="ECO:0000313" key="11">
    <source>
        <dbReference type="EMBL" id="KAK8888737.1"/>
    </source>
</evidence>
<protein>
    <recommendedName>
        <fullName evidence="13">Right handed beta helix domain-containing protein</fullName>
    </recommendedName>
</protein>
<feature type="chain" id="PRO_5045832660" description="Right handed beta helix domain-containing protein" evidence="10">
    <location>
        <begin position="18"/>
        <end position="3838"/>
    </location>
</feature>
<sequence length="3838" mass="428245">MLFPIFILFIRATNVLDDSQPDSTPLAVPISVSAILLKTNLNANYCNEDIKCDGDNFYNPECGSKCWSNKKSGDYFELTFEGVKFEVFGSYASNNGHFNIYLDNKFLETINLYKEGDSIHRTRVFESNVIEYGQHTVRLEGFQDEQFEIFKITYWPWLKAKRLNISDFQSLGNWNSESDKAGGERAWTNANGAKKYTTIEGSRIWVYGSKAFNHGDMTIKFNGNTAVESEQSDERIDSTLIYKSDEVPFGSYQVEIENAGDSNTILFYCLYYLYDPPAQTLAPHPSRTLAPNTGTDYINKQFIGTITPNEVINIPDSNSPIKQISGCTFTNINVEEWMIIPTVEVIFYDNVFEYTDPSLTTKPVMWTKAPKFTFTSCTFRNFKDQIKAAEGTIYSVNLNNDLRLETCQFINCGSSETQFMFKMNSVVSSFKAYGCTFSFDDTTKSCRICSFKFDDVLFDGCTFTKSGNGMISFINPNHRGTFTFTNNIVEGNTKTFINAPNIRCKPVISGNIFRDIELTSEYLISYIHTVTEIELINNTFSHISCSTNGKYGGGTGLWFQRDQNLASVEFSLIFDQCKFHDNMNARSASPYNQGGAIQFGYTTTIANTIMTFQECEFKRNRCLNGMGGAISMNINRNLIIRGCIFEDNEANDKGGAIYIWGKIVQPPTSENAGAPAFSGILEMDTIKISECEFIGNKCENGHCIYIEEENIENVSVEISSSTFVNNGLDSSDSNSYNIRLTKCISLIDDITISFEDSSRGFGGIDFGKKGFTFRNSKLIRTRGKAGILFSQLTTLNDPIIIENCIFDNCESTNNNNRCMSITAYTTSITFDNNTIQNMQEQGNSGYSVVFTLKTKVSTFIINEMKFLDNRCNSDYGGGSGLWITGTDKIEFNNCEFINNIALKSPNKRNQYPTGYNEYFTGDGGGIQYGFSQSISNVDLTFEGCLFRQNKAVRHGGAIAIQTQKTVEIIRCTFEGNVANYQTTTSIEMLYDNHYNKKPEGRGGAIYLNPSFTSNQGTYYLKSVKIEGCTFRGNKAYDGHAIYIEGDQCETQFIINNNDFIDNYDTTSYSNDKTVIGSEISPIYDDQVISSNRFSYTNSSIYVSPFRYVDHYGRPATSTPTASQSPTPLPTPTAEPLAVPISVSVEVMKKEGLVCNEDISCSGDNFYNPECGQKCWSSRSSSDYIEYTFEGVKFEVYGSIAENNGKFDLKLDGELLTTIDLHKTGESIHRTNVFISDILSYGSHTVRIQGRQGEQFEIFKITYWPSLQAKRLNISDFQSLGNWNSESDKAGGERAWTNANGAKKYTTIEGSRIWVYGSKAFNHGDMTIKFNGNTAVESEQSDERIDSTLIYKSDEVPFGSYQVEIENAGDSNTILFYCLYYLYDPPAQTLAPHPSRTLAPNTGTDYINKQFIGTITPNEVINIPDSNSPIKQISGCTFTNINVETWMITPTVEVIFYDNVFEYTDPSLTTKPVMWTKAPKFTFTSCTFRNFKDQIKAAEGTIYSVNLNNDLRLETCQFINCGSSETQFMFKMNSVASSFKAYGCTFSFDDTTKSCRICSFKFDDVLFDGCTFTKSGNGMISFINPNHRGTFTFTNNIVEGNTKTFINAPNIRCKPVISGNIFRDIELTSEYLISYIHTVTEIELINNTFSHISCSTNGKYGGGTGLWFQRDQNLASVEFSLIFDQCKFHDNMNARSASPYNQGGAIQFGYTTTIANTIMTFQECEFKRNRCLNGMGGAISMNINRNLIIRGCIFEDNEANDKGGAIYIWGKIVQPPISENAGAPAFSGILEMDTIKISECEFIGNKCENGHCIYIEEENIENVSVEISSSTFVNNGLDSSDSNSYNIRLTKCISLIDDITISFEDSSRGFGGIDFGKKGFTFRNSKLIRTRGKAGILFSQLTTLNDPITIENCIFDNCESTNNNNRCMSITAYTTSITFDNNTIQNMQEQGNSGYSVVFTLKTKVSTFIINEMKFLDNRCNSDYGGGSGLWITGTDKIEFNNCEFINNIALKSPNKRNQYPTGYNEYFTGDGGGIQYGFSQSISNVDLTFEGCLFRQNKAVRHGGAIAIQTQKTVEIIRCTFEGNVANYQTTTSIEMLYDNHYNKKPEGRGGAIYLNPSFTSNQGTYYLKSVKIEGCTFRGNKAYDGHAIYIEGDQCETQFIINNNDFIDNYDTTSYSNDKTVIGSEISPIYDDQVISSNRFSYTNSSIYVSPFRYVDHYGRPATSTPTASQSPTPLPTPTAEPLAVPISVSVEVMKKEGLVCNEDISCSGDNFYNPECGKKCWSSRSSSDYIEYTFEGVKFEVYGSIAENNGKFDLKLDGELLTTIDLHKTGESIHRTNVFISDILSYGSHTVRIQGRQGEQFEIFKITYWPSLQAKRLNISDFQSLGNWNSESDKAGGERAWTNANGAKKYTTIEGSRIWVYGSKAFNHGDMTIKFNGNTAVESEQSDERIDSTLIYKSDEVPFGSYQVEIENAGDSNTILFYCLYYLYDPPAQTLAPHPSRTLAPNTGTDYINKQFIGTITPNGVINIPDSNSPIKQISGCTFTNINVEEWMIIPTVEVIFYDNVFEYTDPSLTTKPVMWTKAPKFTFTSCTFRNFKDQIKAAEGTIYSVNLNNDLRLETCQFINCGSSETQFMFKMNSVASSFKAYGCTFSFDDTTKSCRICSFKFDDVLFDGCTFTKSGNGMISFINPNHRGTFTFTNNIVEGNTKTFINAPNIRCKPVISGNIFRDIELTSEYLISYIHTVTEIELINNTFSHISCSTNGKYGGGTGLWFQRDQNLASVEFSLIFDQCKFHDNMNARSASPYNQGGAIQFGYTTTIANTIMTFQECEFKRNRCLNGMGGAISMNINRNLIIRGCIFEDNEANDKGGAIYIWGKIVQPPTSENAGAPAFSGILEMDTIKISECEFIGNKCENGHCIYIEEENIENVSVEISSSTFVNNGLDSSDSNSYNIRLTKCISLIDDITISFEDSSRGFGGIDFGKKGFTFRNSKLIRTRGKAGILFSQLTTLNDPITIENCIFDNCESTNNNNRCMSITAYTTSITFDNNTIQNMQEQGNSGYSVVFTLKTKVSTFIINEMKFLDNRCNSDYGGGSGLWITGTDKIEFNNCEFINNIALKSPNKRNQYPTGYNEYFTGDGGGIQYGFSQSISNVDLTFEGCLFRQNKAVRHGGAIAIQTQKTVEIIRCTFEGNVANYQTTTSIEMLYDNHYNKKPEGRGGAIYLNPSFTSNQGTYYLKSVKIEGCTFRRNTAYDGHAIYIEGDQCETHISINNNDFINNYNKESGAVSQAAISSEIQDVFTDNIVELNRFSYSLSDVKVAPFMYVDHNGIAVPSTPAPTVPPSNGGVSDNTANGYMNSMSFDCPVDSGYVKIFIQCTTCTVKNDIWFKVTFENGDISNVEYDTKVIQSQATIEDYAPRRSMSFDKKTNVFQYQLTNANMQFDAGRTVSNINCIAPATQTPPPSKSPRATMTPASTPTPEPTPQIIHLNENNCSTNGARCEEIIEDEVSVHVFIEVSKFNNFDQTNEDGGAIHLIDCCLTCNDTPFNNCQAKRGGGGAIYIKNNLNLKNNVTLTLLTFENCKAYYGGAVYIYCGSKKVPVSVNTCTFTGNELIPNNNAEDDNLKTGGKSIFVVAKKGRINNCNFKKKQGSTTTSSTEDLKYVGKFDEDDYLVSKSSARGLSNDYIGDGLFSITKCKFEIDEKSRSAISYLTGKSATKLEIKDCIFTGDLHDGAHYITEKIIGNESPKMIVKSCKFAADSKNSLNVDLSNNLISGNVFNYDNSEERNYDSNTWKIIAAIVIPALSVIAIAAVVAVIYVKMNRNQLNDDSDSKDSGSDQPDL</sequence>
<comment type="caution">
    <text evidence="11">The sequence shown here is derived from an EMBL/GenBank/DDBJ whole genome shotgun (WGS) entry which is preliminary data.</text>
</comment>
<comment type="subcellular location">
    <subcellularLocation>
        <location evidence="1">Cell envelope</location>
    </subcellularLocation>
    <subcellularLocation>
        <location evidence="2">Cell outer membrane</location>
    </subcellularLocation>
    <subcellularLocation>
        <location evidence="3">Secreted</location>
    </subcellularLocation>
</comment>
<dbReference type="PANTHER" id="PTHR11319">
    <property type="entry name" value="G PROTEIN-COUPLED RECEPTOR-RELATED"/>
    <property type="match status" value="1"/>
</dbReference>
<keyword evidence="12" id="KW-1185">Reference proteome</keyword>
<accession>A0ABR2KE71</accession>
<dbReference type="Proteomes" id="UP001470230">
    <property type="component" value="Unassembled WGS sequence"/>
</dbReference>
<evidence type="ECO:0000256" key="1">
    <source>
        <dbReference type="ARBA" id="ARBA00004196"/>
    </source>
</evidence>
<dbReference type="InterPro" id="IPR006626">
    <property type="entry name" value="PbH1"/>
</dbReference>
<evidence type="ECO:0000256" key="3">
    <source>
        <dbReference type="ARBA" id="ARBA00004613"/>
    </source>
</evidence>
<dbReference type="SUPFAM" id="SSF51126">
    <property type="entry name" value="Pectin lyase-like"/>
    <property type="match status" value="10"/>
</dbReference>
<keyword evidence="5 10" id="KW-0732">Signal</keyword>
<evidence type="ECO:0000256" key="5">
    <source>
        <dbReference type="ARBA" id="ARBA00022729"/>
    </source>
</evidence>
<evidence type="ECO:0000256" key="10">
    <source>
        <dbReference type="SAM" id="SignalP"/>
    </source>
</evidence>
<dbReference type="InterPro" id="IPR011050">
    <property type="entry name" value="Pectin_lyase_fold/virulence"/>
</dbReference>
<evidence type="ECO:0000256" key="6">
    <source>
        <dbReference type="ARBA" id="ARBA00023136"/>
    </source>
</evidence>
<keyword evidence="7" id="KW-0998">Cell outer membrane</keyword>
<feature type="compositionally biased region" description="Low complexity" evidence="8">
    <location>
        <begin position="2222"/>
        <end position="2233"/>
    </location>
</feature>
<reference evidence="11 12" key="1">
    <citation type="submission" date="2024-04" db="EMBL/GenBank/DDBJ databases">
        <title>Tritrichomonas musculus Genome.</title>
        <authorList>
            <person name="Alves-Ferreira E."/>
            <person name="Grigg M."/>
            <person name="Lorenzi H."/>
            <person name="Galac M."/>
        </authorList>
    </citation>
    <scope>NUCLEOTIDE SEQUENCE [LARGE SCALE GENOMIC DNA]</scope>
    <source>
        <strain evidence="11 12">EAF2021</strain>
    </source>
</reference>
<dbReference type="InterPro" id="IPR012334">
    <property type="entry name" value="Pectin_lyas_fold"/>
</dbReference>
<dbReference type="InterPro" id="IPR003368">
    <property type="entry name" value="POMP_repeat"/>
</dbReference>
<feature type="compositionally biased region" description="Low complexity" evidence="8">
    <location>
        <begin position="1114"/>
        <end position="1125"/>
    </location>
</feature>
<keyword evidence="9" id="KW-1133">Transmembrane helix</keyword>
<dbReference type="EMBL" id="JAPFFF010000005">
    <property type="protein sequence ID" value="KAK8888737.1"/>
    <property type="molecule type" value="Genomic_DNA"/>
</dbReference>
<dbReference type="Pfam" id="PF02415">
    <property type="entry name" value="Chlam_PMP"/>
    <property type="match status" value="3"/>
</dbReference>
<dbReference type="SMART" id="SM00710">
    <property type="entry name" value="PbH1"/>
    <property type="match status" value="32"/>
</dbReference>
<feature type="region of interest" description="Disordered" evidence="8">
    <location>
        <begin position="3454"/>
        <end position="3482"/>
    </location>
</feature>
<dbReference type="PANTHER" id="PTHR11319:SF35">
    <property type="entry name" value="OUTER MEMBRANE PROTEIN PMPC-RELATED"/>
    <property type="match status" value="1"/>
</dbReference>
<dbReference type="Gene3D" id="2.160.20.10">
    <property type="entry name" value="Single-stranded right-handed beta-helix, Pectin lyase-like"/>
    <property type="match status" value="3"/>
</dbReference>
<evidence type="ECO:0000256" key="4">
    <source>
        <dbReference type="ARBA" id="ARBA00022525"/>
    </source>
</evidence>
<evidence type="ECO:0008006" key="13">
    <source>
        <dbReference type="Google" id="ProtNLM"/>
    </source>
</evidence>